<dbReference type="EMBL" id="AUBJ02000001">
    <property type="protein sequence ID" value="MCP2329767.1"/>
    <property type="molecule type" value="Genomic_DNA"/>
</dbReference>
<reference evidence="2 3" key="1">
    <citation type="submission" date="2013-07" db="EMBL/GenBank/DDBJ databases">
        <authorList>
            <consortium name="DOE Joint Genome Institute"/>
            <person name="Reeve W."/>
            <person name="Huntemann M."/>
            <person name="Han J."/>
            <person name="Chen A."/>
            <person name="Kyrpides N."/>
            <person name="Mavromatis K."/>
            <person name="Markowitz V."/>
            <person name="Palaniappan K."/>
            <person name="Ivanova N."/>
            <person name="Schaumberg A."/>
            <person name="Pati A."/>
            <person name="Liolios K."/>
            <person name="Nordberg H.P."/>
            <person name="Cantor M.N."/>
            <person name="Hua S.X."/>
            <person name="Woyke T."/>
        </authorList>
    </citation>
    <scope>NUCLEOTIDE SEQUENCE [LARGE SCALE GENOMIC DNA]</scope>
    <source>
        <strain evidence="2 3">DSM 43889</strain>
    </source>
</reference>
<organism evidence="2 3">
    <name type="scientific">Actinoalloteichus caeruleus DSM 43889</name>
    <dbReference type="NCBI Taxonomy" id="1120930"/>
    <lineage>
        <taxon>Bacteria</taxon>
        <taxon>Bacillati</taxon>
        <taxon>Actinomycetota</taxon>
        <taxon>Actinomycetes</taxon>
        <taxon>Pseudonocardiales</taxon>
        <taxon>Pseudonocardiaceae</taxon>
        <taxon>Actinoalloteichus</taxon>
        <taxon>Actinoalloteichus cyanogriseus</taxon>
    </lineage>
</organism>
<dbReference type="RefSeq" id="WP_051314052.1">
    <property type="nucleotide sequence ID" value="NZ_AUBJ02000001.1"/>
</dbReference>
<gene>
    <name evidence="2" type="ORF">G443_000037</name>
</gene>
<dbReference type="PANTHER" id="PTHR43777:SF1">
    <property type="entry name" value="MOLYBDENUM COFACTOR CYTIDYLYLTRANSFERASE"/>
    <property type="match status" value="1"/>
</dbReference>
<evidence type="ECO:0000259" key="1">
    <source>
        <dbReference type="Pfam" id="PF12804"/>
    </source>
</evidence>
<dbReference type="PANTHER" id="PTHR43777">
    <property type="entry name" value="MOLYBDENUM COFACTOR CYTIDYLYLTRANSFERASE"/>
    <property type="match status" value="1"/>
</dbReference>
<dbReference type="Proteomes" id="UP000791080">
    <property type="component" value="Unassembled WGS sequence"/>
</dbReference>
<reference evidence="2 3" key="2">
    <citation type="submission" date="2022-06" db="EMBL/GenBank/DDBJ databases">
        <title>Genomic Encyclopedia of Type Strains, Phase I: the one thousand microbial genomes (KMG-I) project.</title>
        <authorList>
            <person name="Kyrpides N."/>
        </authorList>
    </citation>
    <scope>NUCLEOTIDE SEQUENCE [LARGE SCALE GENOMIC DNA]</scope>
    <source>
        <strain evidence="2 3">DSM 43889</strain>
    </source>
</reference>
<keyword evidence="3" id="KW-1185">Reference proteome</keyword>
<protein>
    <submittedName>
        <fullName evidence="2">Nicotine blue oxidoreductase</fullName>
    </submittedName>
</protein>
<evidence type="ECO:0000313" key="3">
    <source>
        <dbReference type="Proteomes" id="UP000791080"/>
    </source>
</evidence>
<sequence>MTGWAERSTPTVAGLVLAAGAGRRFGRPKALAALDGDLLVERAVAALAAGGCSPIAVVLGAARDEVRRRARFPVPVLPVDNEDWATGVGSSLRAGLDALLRRGAHAALVVPVDLPGLTPAAVDRVRRTATAEPGTPGPIRPGAALAVATYQGRRGHPVLIGRAHWAGVARSAAGDTGARPYLARREVTLVECGDVADPVDVDLPEDLESWRNSAGGAPGTP</sequence>
<feature type="domain" description="MobA-like NTP transferase" evidence="1">
    <location>
        <begin position="14"/>
        <end position="185"/>
    </location>
</feature>
<comment type="caution">
    <text evidence="2">The sequence shown here is derived from an EMBL/GenBank/DDBJ whole genome shotgun (WGS) entry which is preliminary data.</text>
</comment>
<name>A0ABT1JB94_ACTCY</name>
<dbReference type="Gene3D" id="3.90.550.10">
    <property type="entry name" value="Spore Coat Polysaccharide Biosynthesis Protein SpsA, Chain A"/>
    <property type="match status" value="1"/>
</dbReference>
<evidence type="ECO:0000313" key="2">
    <source>
        <dbReference type="EMBL" id="MCP2329767.1"/>
    </source>
</evidence>
<proteinExistence type="predicted"/>
<dbReference type="CDD" id="cd04182">
    <property type="entry name" value="GT_2_like_f"/>
    <property type="match status" value="1"/>
</dbReference>
<dbReference type="SUPFAM" id="SSF53448">
    <property type="entry name" value="Nucleotide-diphospho-sugar transferases"/>
    <property type="match status" value="1"/>
</dbReference>
<dbReference type="Pfam" id="PF12804">
    <property type="entry name" value="NTP_transf_3"/>
    <property type="match status" value="1"/>
</dbReference>
<dbReference type="InterPro" id="IPR025877">
    <property type="entry name" value="MobA-like_NTP_Trfase"/>
</dbReference>
<accession>A0ABT1JB94</accession>
<dbReference type="InterPro" id="IPR029044">
    <property type="entry name" value="Nucleotide-diphossugar_trans"/>
</dbReference>